<evidence type="ECO:0000313" key="2">
    <source>
        <dbReference type="Proteomes" id="UP000325372"/>
    </source>
</evidence>
<comment type="caution">
    <text evidence="1">The sequence shown here is derived from an EMBL/GenBank/DDBJ whole genome shotgun (WGS) entry which is preliminary data.</text>
</comment>
<dbReference type="Pfam" id="PF13692">
    <property type="entry name" value="Glyco_trans_1_4"/>
    <property type="match status" value="1"/>
</dbReference>
<dbReference type="CDD" id="cd03801">
    <property type="entry name" value="GT4_PimA-like"/>
    <property type="match status" value="1"/>
</dbReference>
<dbReference type="SUPFAM" id="SSF53756">
    <property type="entry name" value="UDP-Glycosyltransferase/glycogen phosphorylase"/>
    <property type="match status" value="1"/>
</dbReference>
<proteinExistence type="predicted"/>
<keyword evidence="2" id="KW-1185">Reference proteome</keyword>
<dbReference type="Gene3D" id="3.40.50.2000">
    <property type="entry name" value="Glycogen Phosphorylase B"/>
    <property type="match status" value="1"/>
</dbReference>
<sequence>MKKILVLSVYPLGTTAGIRYRVEQYRDCFMQAGYKLEFLPFFTRNAYLSYRKGGVFKKGLQILWGMAKRIGLLVRPPRHEVLWLYRASTPTALTVFERYVTWRCKSRQVYEFDDAIWLKGPGIGALRHRLTTGSRVTKSCKKANAVIVGNQYLADYASALNASTTVIPTTVEVHHRFLPGIETREPTIVWTGSFSTLEYLERLLPVLEKVIERTGAKLKVISDVFPESAELDFECIPWSEATEHVALRGAWVGVMPLDDNAWTKGKCGFKAIQYMASGVVPVVSDVGANRDIVEDGVTGFLCATETEWEEKLIQVIENEGVRAEMSAKARDVAVRRYSSVVQCALLRHAVTGKTES</sequence>
<dbReference type="AlphaFoldDB" id="A0A5N0TG10"/>
<name>A0A5N0TG10_9GAMM</name>
<dbReference type="GO" id="GO:0016740">
    <property type="term" value="F:transferase activity"/>
    <property type="evidence" value="ECO:0007669"/>
    <property type="project" value="UniProtKB-KW"/>
</dbReference>
<keyword evidence="1" id="KW-0808">Transferase</keyword>
<reference evidence="1 2" key="1">
    <citation type="submission" date="2019-09" db="EMBL/GenBank/DDBJ databases">
        <title>Wenzhouxiangella sp. Genome sequencing and assembly.</title>
        <authorList>
            <person name="Zhang R."/>
        </authorList>
    </citation>
    <scope>NUCLEOTIDE SEQUENCE [LARGE SCALE GENOMIC DNA]</scope>
    <source>
        <strain evidence="1 2">W260</strain>
    </source>
</reference>
<organism evidence="1 2">
    <name type="scientific">Marinihelvus fidelis</name>
    <dbReference type="NCBI Taxonomy" id="2613842"/>
    <lineage>
        <taxon>Bacteria</taxon>
        <taxon>Pseudomonadati</taxon>
        <taxon>Pseudomonadota</taxon>
        <taxon>Gammaproteobacteria</taxon>
        <taxon>Chromatiales</taxon>
        <taxon>Wenzhouxiangellaceae</taxon>
        <taxon>Marinihelvus</taxon>
    </lineage>
</organism>
<dbReference type="EMBL" id="VYXP01000002">
    <property type="protein sequence ID" value="KAA9133057.1"/>
    <property type="molecule type" value="Genomic_DNA"/>
</dbReference>
<protein>
    <submittedName>
        <fullName evidence="1">Glycosyltransferase family 4 protein</fullName>
    </submittedName>
</protein>
<dbReference type="Proteomes" id="UP000325372">
    <property type="component" value="Unassembled WGS sequence"/>
</dbReference>
<accession>A0A5N0TG10</accession>
<dbReference type="RefSeq" id="WP_150862618.1">
    <property type="nucleotide sequence ID" value="NZ_VYXP01000002.1"/>
</dbReference>
<dbReference type="PANTHER" id="PTHR12526">
    <property type="entry name" value="GLYCOSYLTRANSFERASE"/>
    <property type="match status" value="1"/>
</dbReference>
<gene>
    <name evidence="1" type="ORF">F3N42_01465</name>
</gene>
<evidence type="ECO:0000313" key="1">
    <source>
        <dbReference type="EMBL" id="KAA9133057.1"/>
    </source>
</evidence>